<dbReference type="VEuPathDB" id="FungiDB:FUN_020382"/>
<reference evidence="2 3" key="1">
    <citation type="submission" date="2016-04" db="EMBL/GenBank/DDBJ databases">
        <title>Genome analyses suggest a sexual origin of heterokaryosis in a supposedly ancient asexual fungus.</title>
        <authorList>
            <person name="Ropars J."/>
            <person name="Sedzielewska K."/>
            <person name="Noel J."/>
            <person name="Charron P."/>
            <person name="Farinelli L."/>
            <person name="Marton T."/>
            <person name="Kruger M."/>
            <person name="Pelin A."/>
            <person name="Brachmann A."/>
            <person name="Corradi N."/>
        </authorList>
    </citation>
    <scope>NUCLEOTIDE SEQUENCE [LARGE SCALE GENOMIC DNA]</scope>
    <source>
        <strain evidence="2 3">C2</strain>
    </source>
</reference>
<dbReference type="Proteomes" id="UP000233469">
    <property type="component" value="Unassembled WGS sequence"/>
</dbReference>
<dbReference type="AlphaFoldDB" id="A0A2N1MVC1"/>
<sequence>MVAGTKSNKIVIGVDRKIISVKCTTTTCVAAFFFPPENEIWECHANNTNIAEAAHAQANRGGKQLKLLTAIMRGGKQKEILKESKKKVPIQDINNQEKPEERGVKRRHNKQKYKTKKSRVDVIEINSDQENEDQDIILNIEIEERKNAIN</sequence>
<evidence type="ECO:0000256" key="1">
    <source>
        <dbReference type="SAM" id="MobiDB-lite"/>
    </source>
</evidence>
<evidence type="ECO:0000313" key="3">
    <source>
        <dbReference type="Proteomes" id="UP000233469"/>
    </source>
</evidence>
<feature type="compositionally biased region" description="Basic residues" evidence="1">
    <location>
        <begin position="104"/>
        <end position="117"/>
    </location>
</feature>
<proteinExistence type="predicted"/>
<gene>
    <name evidence="2" type="ORF">RhiirC2_715454</name>
</gene>
<accession>A0A2N1MVC1</accession>
<dbReference type="VEuPathDB" id="FungiDB:RhiirA1_462637"/>
<evidence type="ECO:0000313" key="2">
    <source>
        <dbReference type="EMBL" id="PKK65591.1"/>
    </source>
</evidence>
<organism evidence="2 3">
    <name type="scientific">Rhizophagus irregularis</name>
    <dbReference type="NCBI Taxonomy" id="588596"/>
    <lineage>
        <taxon>Eukaryota</taxon>
        <taxon>Fungi</taxon>
        <taxon>Fungi incertae sedis</taxon>
        <taxon>Mucoromycota</taxon>
        <taxon>Glomeromycotina</taxon>
        <taxon>Glomeromycetes</taxon>
        <taxon>Glomerales</taxon>
        <taxon>Glomeraceae</taxon>
        <taxon>Rhizophagus</taxon>
    </lineage>
</organism>
<protein>
    <submittedName>
        <fullName evidence="2">Uncharacterized protein</fullName>
    </submittedName>
</protein>
<comment type="caution">
    <text evidence="2">The sequence shown here is derived from an EMBL/GenBank/DDBJ whole genome shotgun (WGS) entry which is preliminary data.</text>
</comment>
<feature type="region of interest" description="Disordered" evidence="1">
    <location>
        <begin position="81"/>
        <end position="117"/>
    </location>
</feature>
<dbReference type="EMBL" id="LLXL01001236">
    <property type="protein sequence ID" value="PKK65591.1"/>
    <property type="molecule type" value="Genomic_DNA"/>
</dbReference>
<name>A0A2N1MVC1_9GLOM</name>
<reference evidence="2 3" key="2">
    <citation type="submission" date="2017-10" db="EMBL/GenBank/DDBJ databases">
        <title>Extensive intraspecific genome diversity in a model arbuscular mycorrhizal fungus.</title>
        <authorList>
            <person name="Chen E.C.H."/>
            <person name="Morin E."/>
            <person name="Baudet D."/>
            <person name="Noel J."/>
            <person name="Ndikumana S."/>
            <person name="Charron P."/>
            <person name="St-Onge C."/>
            <person name="Giorgi J."/>
            <person name="Grigoriev I.V."/>
            <person name="Roux C."/>
            <person name="Martin F.M."/>
            <person name="Corradi N."/>
        </authorList>
    </citation>
    <scope>NUCLEOTIDE SEQUENCE [LARGE SCALE GENOMIC DNA]</scope>
    <source>
        <strain evidence="2 3">C2</strain>
    </source>
</reference>